<keyword evidence="14" id="KW-1185">Reference proteome</keyword>
<keyword evidence="8" id="KW-0804">Transcription</keyword>
<feature type="domain" description="C2H2-type" evidence="12">
    <location>
        <begin position="363"/>
        <end position="390"/>
    </location>
</feature>
<dbReference type="FunFam" id="3.30.160.60:FF:000706">
    <property type="entry name" value="Zinc finger protein"/>
    <property type="match status" value="1"/>
</dbReference>
<feature type="domain" description="C2H2-type" evidence="12">
    <location>
        <begin position="590"/>
        <end position="612"/>
    </location>
</feature>
<feature type="compositionally biased region" description="Low complexity" evidence="11">
    <location>
        <begin position="860"/>
        <end position="869"/>
    </location>
</feature>
<dbReference type="CDD" id="cd11657">
    <property type="entry name" value="TIN2_N"/>
    <property type="match status" value="1"/>
</dbReference>
<dbReference type="FunFam" id="3.30.160.60:FF:000446">
    <property type="entry name" value="Zinc finger protein"/>
    <property type="match status" value="2"/>
</dbReference>
<dbReference type="Ensembl" id="ENSELUT00000100986.1">
    <property type="protein sequence ID" value="ENSELUP00000090721.1"/>
    <property type="gene ID" value="ENSELUG00000042603.1"/>
</dbReference>
<evidence type="ECO:0000313" key="13">
    <source>
        <dbReference type="Ensembl" id="ENSELUP00000090721.1"/>
    </source>
</evidence>
<feature type="domain" description="C2H2-type" evidence="12">
    <location>
        <begin position="715"/>
        <end position="739"/>
    </location>
</feature>
<keyword evidence="3" id="KW-0479">Metal-binding</keyword>
<proteinExistence type="inferred from homology"/>
<dbReference type="GO" id="GO:0008270">
    <property type="term" value="F:zinc ion binding"/>
    <property type="evidence" value="ECO:0007669"/>
    <property type="project" value="UniProtKB-KW"/>
</dbReference>
<reference evidence="13" key="3">
    <citation type="submission" date="2025-09" db="UniProtKB">
        <authorList>
            <consortium name="Ensembl"/>
        </authorList>
    </citation>
    <scope>IDENTIFICATION</scope>
</reference>
<dbReference type="Pfam" id="PF14973">
    <property type="entry name" value="TINF2_N"/>
    <property type="match status" value="1"/>
</dbReference>
<keyword evidence="7" id="KW-0805">Transcription regulation</keyword>
<dbReference type="SUPFAM" id="SSF57667">
    <property type="entry name" value="beta-beta-alpha zinc fingers"/>
    <property type="match status" value="8"/>
</dbReference>
<evidence type="ECO:0000256" key="10">
    <source>
        <dbReference type="PROSITE-ProRule" id="PRU00042"/>
    </source>
</evidence>
<dbReference type="FunFam" id="3.30.160.60:FF:000193">
    <property type="entry name" value="Zinc finger protein 300"/>
    <property type="match status" value="1"/>
</dbReference>
<evidence type="ECO:0000256" key="6">
    <source>
        <dbReference type="ARBA" id="ARBA00022833"/>
    </source>
</evidence>
<feature type="region of interest" description="Disordered" evidence="11">
    <location>
        <begin position="434"/>
        <end position="453"/>
    </location>
</feature>
<comment type="subcellular location">
    <subcellularLocation>
        <location evidence="1">Nucleus</location>
    </subcellularLocation>
</comment>
<dbReference type="Proteomes" id="UP000265140">
    <property type="component" value="Chromosome 5"/>
</dbReference>
<dbReference type="InterPro" id="IPR036236">
    <property type="entry name" value="Znf_C2H2_sf"/>
</dbReference>
<feature type="domain" description="C2H2-type" evidence="12">
    <location>
        <begin position="911"/>
        <end position="938"/>
    </location>
</feature>
<name>A0AAY5KPT3_ESOLU</name>
<dbReference type="PROSITE" id="PS00028">
    <property type="entry name" value="ZINC_FINGER_C2H2_1"/>
    <property type="match status" value="10"/>
</dbReference>
<feature type="domain" description="C2H2-type" evidence="12">
    <location>
        <begin position="883"/>
        <end position="910"/>
    </location>
</feature>
<feature type="domain" description="C2H2-type" evidence="12">
    <location>
        <begin position="743"/>
        <end position="771"/>
    </location>
</feature>
<dbReference type="PANTHER" id="PTHR47772">
    <property type="entry name" value="ZINC FINGER PROTEIN 200"/>
    <property type="match status" value="1"/>
</dbReference>
<evidence type="ECO:0000313" key="14">
    <source>
        <dbReference type="Proteomes" id="UP000265140"/>
    </source>
</evidence>
<protein>
    <recommendedName>
        <fullName evidence="12">C2H2-type domain-containing protein</fullName>
    </recommendedName>
</protein>
<evidence type="ECO:0000256" key="1">
    <source>
        <dbReference type="ARBA" id="ARBA00004123"/>
    </source>
</evidence>
<dbReference type="InterPro" id="IPR050636">
    <property type="entry name" value="C2H2-ZF_domain-containing"/>
</dbReference>
<evidence type="ECO:0000256" key="9">
    <source>
        <dbReference type="ARBA" id="ARBA00023242"/>
    </source>
</evidence>
<keyword evidence="5 10" id="KW-0863">Zinc-finger</keyword>
<dbReference type="SMART" id="SM00355">
    <property type="entry name" value="ZnF_C2H2"/>
    <property type="match status" value="17"/>
</dbReference>
<dbReference type="PANTHER" id="PTHR47772:SF13">
    <property type="entry name" value="GASTRULA ZINC FINGER PROTEIN XLCGF49.1-LIKE-RELATED"/>
    <property type="match status" value="1"/>
</dbReference>
<comment type="similarity">
    <text evidence="2">Belongs to the krueppel C2H2-type zinc-finger protein family.</text>
</comment>
<dbReference type="InterPro" id="IPR029400">
    <property type="entry name" value="TINF2_N"/>
</dbReference>
<sequence>MDLKMQSLAQEDKDASLPLSSLRLHVPPLRLVSAALWQVVQRRDIMDYGLVEEFVSTVFQVVPDLMSYRERVQLIMGLRAQLVLELFRTDHLANPETVQPHLNRVRSCINTHRDIEVPDPEVEVSESNFLKLIQTLLEDPVQRERFFQNVFLEEFGAKFNSALQSLLWEFLSRLEKLLPTPTLQQTASWISPDHSILEECVQTVCHPEPLKSLLQYHNNRYHMDTNDGSSVDNHILSSLSLSPSLLETSEPFDTEVNPERMQGSLNIGSPSVSDELEMNTPSNHLQNENGLELQAKPHTIQKQVQELSSLSSSCLLFQPTVLLHRLENTDMHLTVSFPTLRKEIPQKSLSKTTGTFVRSKRLKMCSLCGKTFIEAEDLTAHVRSHTELSPFQCVRCLDSFEDQENFLKHQQTGCEEAAEPDEDNMSTESVEDGIETSQTHDTSVLRRTASKVRPTTTQSSKAKTCNLCYKTFITVHAMRRHQIFKHDQLLYQCCDCGEHFNRKFNLREHKAKCHPTKSSKSRTCCLCNNSFTSLYFLTKHLKSQHNMLPYQYREFKRKTRFSCLGCEAKFENRCNLKEHKKECLGVKGLFSCSVCKKAFIQARDLKAHMRSHKKGFNLKEPKKAAESLHSCSICDQTFVKRQDLKTHWRIHKYQCTQCLQSFDLEEELQKHLREVLEVAAQVEEDDTPTSFEEETYQFFDRSNGSHIQRYSSRARTCRMCHKTFDNPSSMRTHLNSKHAQLPYQCQHCGENFKKRLNLKEHRKECHPDPNFEPKQSVKMRTCHLCHNVFDSTTSMRKHLKSQHGQLPYQCPGCGKDFLKKLSLKEHGKECFQKPPKDLRESGEAVGPNQHTREVNPADGSSSLVSSKTSVNQNLITPPTKNSYLCEICGKGFDMLSQMKEHMRIHTGVRPFHCRDCGKAFSRKRSLKRHRLIHTEGRPFLCTDCGKCFSTEGSLKSHHLIHTGERPFECTLCKSCYLTKKHLQRHMRKHCFKTQS</sequence>
<keyword evidence="4" id="KW-0677">Repeat</keyword>
<feature type="domain" description="C2H2-type" evidence="12">
    <location>
        <begin position="653"/>
        <end position="688"/>
    </location>
</feature>
<dbReference type="GO" id="GO:0005634">
    <property type="term" value="C:nucleus"/>
    <property type="evidence" value="ECO:0007669"/>
    <property type="project" value="UniProtKB-SubCell"/>
</dbReference>
<dbReference type="PROSITE" id="PS50157">
    <property type="entry name" value="ZINC_FINGER_C2H2_2"/>
    <property type="match status" value="13"/>
</dbReference>
<dbReference type="InterPro" id="IPR013087">
    <property type="entry name" value="Znf_C2H2_type"/>
</dbReference>
<accession>A0AAY5KPT3</accession>
<feature type="domain" description="C2H2-type" evidence="12">
    <location>
        <begin position="491"/>
        <end position="519"/>
    </location>
</feature>
<evidence type="ECO:0000256" key="7">
    <source>
        <dbReference type="ARBA" id="ARBA00023015"/>
    </source>
</evidence>
<feature type="domain" description="C2H2-type" evidence="12">
    <location>
        <begin position="808"/>
        <end position="835"/>
    </location>
</feature>
<dbReference type="AlphaFoldDB" id="A0AAY5KPT3"/>
<dbReference type="Pfam" id="PF00096">
    <property type="entry name" value="zf-C2H2"/>
    <property type="match status" value="6"/>
</dbReference>
<keyword evidence="9" id="KW-0539">Nucleus</keyword>
<evidence type="ECO:0000256" key="2">
    <source>
        <dbReference type="ARBA" id="ARBA00006991"/>
    </source>
</evidence>
<gene>
    <name evidence="13" type="primary">RLF</name>
</gene>
<dbReference type="Gene3D" id="3.30.160.60">
    <property type="entry name" value="Classic Zinc Finger"/>
    <property type="match status" value="10"/>
</dbReference>
<evidence type="ECO:0000256" key="8">
    <source>
        <dbReference type="ARBA" id="ARBA00023163"/>
    </source>
</evidence>
<reference evidence="13" key="2">
    <citation type="submission" date="2025-08" db="UniProtKB">
        <authorList>
            <consortium name="Ensembl"/>
        </authorList>
    </citation>
    <scope>IDENTIFICATION</scope>
</reference>
<dbReference type="FunFam" id="3.30.160.60:FF:000759">
    <property type="entry name" value="zinc finger protein 16"/>
    <property type="match status" value="1"/>
</dbReference>
<organism evidence="13 14">
    <name type="scientific">Esox lucius</name>
    <name type="common">Northern pike</name>
    <dbReference type="NCBI Taxonomy" id="8010"/>
    <lineage>
        <taxon>Eukaryota</taxon>
        <taxon>Metazoa</taxon>
        <taxon>Chordata</taxon>
        <taxon>Craniata</taxon>
        <taxon>Vertebrata</taxon>
        <taxon>Euteleostomi</taxon>
        <taxon>Actinopterygii</taxon>
        <taxon>Neopterygii</taxon>
        <taxon>Teleostei</taxon>
        <taxon>Protacanthopterygii</taxon>
        <taxon>Esociformes</taxon>
        <taxon>Esocidae</taxon>
        <taxon>Esox</taxon>
    </lineage>
</organism>
<reference evidence="13 14" key="1">
    <citation type="submission" date="2020-02" db="EMBL/GenBank/DDBJ databases">
        <title>Esox lucius (northern pike) genome, fEsoLuc1, primary haplotype.</title>
        <authorList>
            <person name="Myers G."/>
            <person name="Karagic N."/>
            <person name="Meyer A."/>
            <person name="Pippel M."/>
            <person name="Reichard M."/>
            <person name="Winkler S."/>
            <person name="Tracey A."/>
            <person name="Sims Y."/>
            <person name="Howe K."/>
            <person name="Rhie A."/>
            <person name="Formenti G."/>
            <person name="Durbin R."/>
            <person name="Fedrigo O."/>
            <person name="Jarvis E.D."/>
        </authorList>
    </citation>
    <scope>NUCLEOTIDE SEQUENCE [LARGE SCALE GENOMIC DNA]</scope>
</reference>
<evidence type="ECO:0000259" key="12">
    <source>
        <dbReference type="PROSITE" id="PS50157"/>
    </source>
</evidence>
<evidence type="ECO:0000256" key="11">
    <source>
        <dbReference type="SAM" id="MobiDB-lite"/>
    </source>
</evidence>
<evidence type="ECO:0000256" key="4">
    <source>
        <dbReference type="ARBA" id="ARBA00022737"/>
    </source>
</evidence>
<feature type="compositionally biased region" description="Basic and acidic residues" evidence="11">
    <location>
        <begin position="831"/>
        <end position="842"/>
    </location>
</feature>
<feature type="domain" description="C2H2-type" evidence="12">
    <location>
        <begin position="967"/>
        <end position="994"/>
    </location>
</feature>
<keyword evidence="6" id="KW-0862">Zinc</keyword>
<evidence type="ECO:0000256" key="3">
    <source>
        <dbReference type="ARBA" id="ARBA00022723"/>
    </source>
</evidence>
<feature type="domain" description="C2H2-type" evidence="12">
    <location>
        <begin position="629"/>
        <end position="651"/>
    </location>
</feature>
<dbReference type="GeneTree" id="ENSGT00940000162287"/>
<feature type="domain" description="C2H2-type" evidence="12">
    <location>
        <begin position="780"/>
        <end position="807"/>
    </location>
</feature>
<feature type="domain" description="C2H2-type" evidence="12">
    <location>
        <begin position="939"/>
        <end position="966"/>
    </location>
</feature>
<feature type="region of interest" description="Disordered" evidence="11">
    <location>
        <begin position="831"/>
        <end position="873"/>
    </location>
</feature>
<evidence type="ECO:0000256" key="5">
    <source>
        <dbReference type="ARBA" id="ARBA00022771"/>
    </source>
</evidence>